<name>A0A1B4FXK1_9BURK</name>
<evidence type="ECO:0000313" key="1">
    <source>
        <dbReference type="EMBL" id="AOJ08409.1"/>
    </source>
</evidence>
<sequence>MVTTSSTIQSFEMTHATIARIVVGSTGLDIVESRNDIAQAWSFLDSQIRQHECDVAIAIVRDDGEVFGALWDLGDFHCFAGTKDLLRTHLRSHHFYSDY</sequence>
<protein>
    <submittedName>
        <fullName evidence="1">Uncharacterized protein</fullName>
    </submittedName>
</protein>
<proteinExistence type="predicted"/>
<organism evidence="1 2">
    <name type="scientific">Burkholderia mayonis</name>
    <dbReference type="NCBI Taxonomy" id="1385591"/>
    <lineage>
        <taxon>Bacteria</taxon>
        <taxon>Pseudomonadati</taxon>
        <taxon>Pseudomonadota</taxon>
        <taxon>Betaproteobacteria</taxon>
        <taxon>Burkholderiales</taxon>
        <taxon>Burkholderiaceae</taxon>
        <taxon>Burkholderia</taxon>
        <taxon>pseudomallei group</taxon>
    </lineage>
</organism>
<gene>
    <name evidence="1" type="ORF">WS71_13185</name>
</gene>
<evidence type="ECO:0000313" key="2">
    <source>
        <dbReference type="Proteomes" id="UP000067711"/>
    </source>
</evidence>
<dbReference type="AlphaFoldDB" id="A0A1B4FXK1"/>
<dbReference type="Proteomes" id="UP000067711">
    <property type="component" value="Chromosome 1"/>
</dbReference>
<dbReference type="EMBL" id="CP013389">
    <property type="protein sequence ID" value="AOJ08409.1"/>
    <property type="molecule type" value="Genomic_DNA"/>
</dbReference>
<accession>A0A1B4FXK1</accession>
<reference evidence="1 2" key="1">
    <citation type="submission" date="2015-12" db="EMBL/GenBank/DDBJ databases">
        <title>Diversity of Burkholderia near neighbor genomes.</title>
        <authorList>
            <person name="Sahl J."/>
            <person name="Wagner D."/>
            <person name="Keim P."/>
        </authorList>
    </citation>
    <scope>NUCLEOTIDE SEQUENCE [LARGE SCALE GENOMIC DNA]</scope>
    <source>
        <strain evidence="1 2">BDU8</strain>
    </source>
</reference>